<dbReference type="PRINTS" id="PR00368">
    <property type="entry name" value="FADPNR"/>
</dbReference>
<evidence type="ECO:0000256" key="3">
    <source>
        <dbReference type="ARBA" id="ARBA00022857"/>
    </source>
</evidence>
<evidence type="ECO:0000313" key="9">
    <source>
        <dbReference type="Proteomes" id="UP000095347"/>
    </source>
</evidence>
<dbReference type="EC" id="1.18.1.2" evidence="5"/>
<dbReference type="HAMAP" id="MF_01685">
    <property type="entry name" value="FENR2"/>
    <property type="match status" value="1"/>
</dbReference>
<dbReference type="EMBL" id="MCGG01000008">
    <property type="protein sequence ID" value="OEJ69322.1"/>
    <property type="molecule type" value="Genomic_DNA"/>
</dbReference>
<dbReference type="AlphaFoldDB" id="A0A1E5QBB1"/>
<dbReference type="Proteomes" id="UP000095347">
    <property type="component" value="Unassembled WGS sequence"/>
</dbReference>
<evidence type="ECO:0000256" key="1">
    <source>
        <dbReference type="ARBA" id="ARBA00022630"/>
    </source>
</evidence>
<dbReference type="InterPro" id="IPR023753">
    <property type="entry name" value="FAD/NAD-binding_dom"/>
</dbReference>
<keyword evidence="2 5" id="KW-0274">FAD</keyword>
<dbReference type="GO" id="GO:0050660">
    <property type="term" value="F:flavin adenine dinucleotide binding"/>
    <property type="evidence" value="ECO:0007669"/>
    <property type="project" value="UniProtKB-UniRule"/>
</dbReference>
<keyword evidence="3 5" id="KW-0521">NADP</keyword>
<evidence type="ECO:0000256" key="2">
    <source>
        <dbReference type="ARBA" id="ARBA00022827"/>
    </source>
</evidence>
<dbReference type="GO" id="GO:0050661">
    <property type="term" value="F:NADP binding"/>
    <property type="evidence" value="ECO:0007669"/>
    <property type="project" value="UniProtKB-UniRule"/>
</dbReference>
<comment type="cofactor">
    <cofactor evidence="5">
        <name>FAD</name>
        <dbReference type="ChEBI" id="CHEBI:57692"/>
    </cofactor>
    <text evidence="5">Binds 1 FAD per subunit.</text>
</comment>
<keyword evidence="4 5" id="KW-0560">Oxidoreductase</keyword>
<dbReference type="RefSeq" id="WP_069956786.1">
    <property type="nucleotide sequence ID" value="NZ_MCGG01000008.1"/>
</dbReference>
<name>A0A1E5QBB1_9PROT</name>
<feature type="binding site" evidence="5">
    <location>
        <position position="140"/>
    </location>
    <ligand>
        <name>FAD</name>
        <dbReference type="ChEBI" id="CHEBI:57692"/>
    </ligand>
</feature>
<gene>
    <name evidence="8" type="ORF">BEN30_04395</name>
</gene>
<comment type="catalytic activity">
    <reaction evidence="5">
        <text>2 reduced [2Fe-2S]-[ferredoxin] + NADP(+) + H(+) = 2 oxidized [2Fe-2S]-[ferredoxin] + NADPH</text>
        <dbReference type="Rhea" id="RHEA:20125"/>
        <dbReference type="Rhea" id="RHEA-COMP:10000"/>
        <dbReference type="Rhea" id="RHEA-COMP:10001"/>
        <dbReference type="ChEBI" id="CHEBI:15378"/>
        <dbReference type="ChEBI" id="CHEBI:33737"/>
        <dbReference type="ChEBI" id="CHEBI:33738"/>
        <dbReference type="ChEBI" id="CHEBI:57783"/>
        <dbReference type="ChEBI" id="CHEBI:58349"/>
        <dbReference type="EC" id="1.18.1.2"/>
    </reaction>
</comment>
<dbReference type="Pfam" id="PF07992">
    <property type="entry name" value="Pyr_redox_2"/>
    <property type="match status" value="1"/>
</dbReference>
<dbReference type="Gene3D" id="3.50.50.60">
    <property type="entry name" value="FAD/NAD(P)-binding domain"/>
    <property type="match status" value="2"/>
</dbReference>
<protein>
    <recommendedName>
        <fullName evidence="5">Ferredoxin--NADP reductase</fullName>
        <shortName evidence="5">FNR</shortName>
        <shortName evidence="5">Fd-NADP(+) reductase</shortName>
        <ecNumber evidence="5">1.18.1.2</ecNumber>
    </recommendedName>
</protein>
<evidence type="ECO:0000313" key="8">
    <source>
        <dbReference type="EMBL" id="OEJ69322.1"/>
    </source>
</evidence>
<sequence length="359" mass="37546">MPNSSDAPTSHDAAEAPSEPVKTDVAVIGAGPVGLFAVFECGMLKMSCHVIDALDDVGGQLTALYPEKPIYDIPGHPDILAGDLIANLEAQAAPFHPTYHLSQQVTALASKPDGRWQLTTSKGVSIDAGAVIIAAGVGAFGPNRPPLDGIQDFEGLGAGLGVNYLVKRREDFRGKKVIIAGGGDSAVDWAVSLAEVAESIKVVHRRPKFRAAPETVQRMEALAKSGNVELVVPYQLAGLEGGPDGLNAVRVADLDGNDRVLEADVLLPFFGLSQNIGPIAEWKLGIEHNHISVDPATMNAGRAGIFGAGDIVSYPGKLKLILMGFSEAALAAHSARDHIHPNEAYHFEHSTSSGVPGSA</sequence>
<evidence type="ECO:0000259" key="7">
    <source>
        <dbReference type="Pfam" id="PF07992"/>
    </source>
</evidence>
<comment type="similarity">
    <text evidence="5">Belongs to the ferredoxin--NADP reductase type 2 family.</text>
</comment>
<feature type="binding site" evidence="5">
    <location>
        <position position="310"/>
    </location>
    <ligand>
        <name>FAD</name>
        <dbReference type="ChEBI" id="CHEBI:57692"/>
    </ligand>
</feature>
<dbReference type="InterPro" id="IPR022890">
    <property type="entry name" value="Fd--NADP_Rdtase_type_2"/>
</dbReference>
<feature type="binding site" evidence="5">
    <location>
        <position position="105"/>
    </location>
    <ligand>
        <name>FAD</name>
        <dbReference type="ChEBI" id="CHEBI:57692"/>
    </ligand>
</feature>
<dbReference type="GO" id="GO:0004324">
    <property type="term" value="F:ferredoxin-NADP+ reductase activity"/>
    <property type="evidence" value="ECO:0007669"/>
    <property type="project" value="UniProtKB-UniRule"/>
</dbReference>
<comment type="subunit">
    <text evidence="5">Homodimer.</text>
</comment>
<dbReference type="InterPro" id="IPR050097">
    <property type="entry name" value="Ferredoxin-NADP_redctase_2"/>
</dbReference>
<feature type="binding site" evidence="5">
    <location>
        <position position="52"/>
    </location>
    <ligand>
        <name>FAD</name>
        <dbReference type="ChEBI" id="CHEBI:57692"/>
    </ligand>
</feature>
<dbReference type="PANTHER" id="PTHR48105">
    <property type="entry name" value="THIOREDOXIN REDUCTASE 1-RELATED-RELATED"/>
    <property type="match status" value="1"/>
</dbReference>
<evidence type="ECO:0000256" key="5">
    <source>
        <dbReference type="HAMAP-Rule" id="MF_01685"/>
    </source>
</evidence>
<organism evidence="8 9">
    <name type="scientific">Magnetovibrio blakemorei</name>
    <dbReference type="NCBI Taxonomy" id="28181"/>
    <lineage>
        <taxon>Bacteria</taxon>
        <taxon>Pseudomonadati</taxon>
        <taxon>Pseudomonadota</taxon>
        <taxon>Alphaproteobacteria</taxon>
        <taxon>Rhodospirillales</taxon>
        <taxon>Magnetovibrionaceae</taxon>
        <taxon>Magnetovibrio</taxon>
    </lineage>
</organism>
<keyword evidence="9" id="KW-1185">Reference proteome</keyword>
<accession>A0A1E5QBB1</accession>
<feature type="binding site" evidence="5">
    <location>
        <position position="60"/>
    </location>
    <ligand>
        <name>FAD</name>
        <dbReference type="ChEBI" id="CHEBI:57692"/>
    </ligand>
</feature>
<dbReference type="InterPro" id="IPR036188">
    <property type="entry name" value="FAD/NAD-bd_sf"/>
</dbReference>
<proteinExistence type="inferred from homology"/>
<comment type="caution">
    <text evidence="8">The sequence shown here is derived from an EMBL/GenBank/DDBJ whole genome shotgun (WGS) entry which is preliminary data.</text>
</comment>
<dbReference type="OrthoDB" id="9806179at2"/>
<feature type="domain" description="FAD/NAD(P)-binding" evidence="7">
    <location>
        <begin position="24"/>
        <end position="316"/>
    </location>
</feature>
<comment type="caution">
    <text evidence="5">Lacks conserved residue(s) required for the propagation of feature annotation.</text>
</comment>
<dbReference type="STRING" id="28181.BEN30_04395"/>
<evidence type="ECO:0000256" key="4">
    <source>
        <dbReference type="ARBA" id="ARBA00023002"/>
    </source>
</evidence>
<evidence type="ECO:0000256" key="6">
    <source>
        <dbReference type="SAM" id="MobiDB-lite"/>
    </source>
</evidence>
<dbReference type="SUPFAM" id="SSF51905">
    <property type="entry name" value="FAD/NAD(P)-binding domain"/>
    <property type="match status" value="1"/>
</dbReference>
<reference evidence="9" key="1">
    <citation type="submission" date="2016-07" db="EMBL/GenBank/DDBJ databases">
        <authorList>
            <person name="Florea S."/>
            <person name="Webb J.S."/>
            <person name="Jaromczyk J."/>
            <person name="Schardl C.L."/>
        </authorList>
    </citation>
    <scope>NUCLEOTIDE SEQUENCE [LARGE SCALE GENOMIC DNA]</scope>
    <source>
        <strain evidence="9">MV-1</strain>
    </source>
</reference>
<dbReference type="PRINTS" id="PR00469">
    <property type="entry name" value="PNDRDTASEII"/>
</dbReference>
<feature type="binding site" evidence="5">
    <location>
        <position position="65"/>
    </location>
    <ligand>
        <name>FAD</name>
        <dbReference type="ChEBI" id="CHEBI:57692"/>
    </ligand>
</feature>
<feature type="binding site" evidence="5">
    <location>
        <position position="351"/>
    </location>
    <ligand>
        <name>FAD</name>
        <dbReference type="ChEBI" id="CHEBI:57692"/>
    </ligand>
</feature>
<feature type="region of interest" description="Disordered" evidence="6">
    <location>
        <begin position="1"/>
        <end position="21"/>
    </location>
</feature>
<keyword evidence="1 5" id="KW-0285">Flavoprotein</keyword>